<protein>
    <submittedName>
        <fullName evidence="1">Uncharacterized protein</fullName>
    </submittedName>
</protein>
<keyword evidence="2" id="KW-1185">Reference proteome</keyword>
<reference evidence="1" key="2">
    <citation type="submission" date="2015-03" db="UniProtKB">
        <authorList>
            <consortium name="EnsemblPlants"/>
        </authorList>
    </citation>
    <scope>IDENTIFICATION</scope>
</reference>
<accession>A0A0D3EQE9</accession>
<name>A0A0D3EQE9_9ORYZ</name>
<evidence type="ECO:0000313" key="1">
    <source>
        <dbReference type="EnsemblPlants" id="OBART01G20320.1"/>
    </source>
</evidence>
<reference evidence="1" key="1">
    <citation type="journal article" date="2009" name="Rice">
        <title>De Novo Next Generation Sequencing of Plant Genomes.</title>
        <authorList>
            <person name="Rounsley S."/>
            <person name="Marri P.R."/>
            <person name="Yu Y."/>
            <person name="He R."/>
            <person name="Sisneros N."/>
            <person name="Goicoechea J.L."/>
            <person name="Lee S.J."/>
            <person name="Angelova A."/>
            <person name="Kudrna D."/>
            <person name="Luo M."/>
            <person name="Affourtit J."/>
            <person name="Desany B."/>
            <person name="Knight J."/>
            <person name="Niazi F."/>
            <person name="Egholm M."/>
            <person name="Wing R.A."/>
        </authorList>
    </citation>
    <scope>NUCLEOTIDE SEQUENCE [LARGE SCALE GENOMIC DNA]</scope>
    <source>
        <strain evidence="1">cv. IRGC 105608</strain>
    </source>
</reference>
<dbReference type="Proteomes" id="UP000026960">
    <property type="component" value="Chromosome 1"/>
</dbReference>
<dbReference type="Gramene" id="OBART01G20320.1">
    <property type="protein sequence ID" value="OBART01G20320.1"/>
    <property type="gene ID" value="OBART01G20320"/>
</dbReference>
<dbReference type="AlphaFoldDB" id="A0A0D3EQE9"/>
<sequence>MPTPLHSNTDLHHCRWLHPPSPPPLPAIRKKCLQEIKLIGAHDGVPEQQRQVLEENTSTLTPSRLMPSVERGQALTKTLWHPLWKDGGGEEDGHDCSREEWSWMGDRDVEEVADEVLSREVATVGRGVITGIRHYAMTTFALTCRCPSLGKRQTGSEHNMVKVVVQEIAVRE</sequence>
<dbReference type="EnsemblPlants" id="OBART01G20320.1">
    <property type="protein sequence ID" value="OBART01G20320.1"/>
    <property type="gene ID" value="OBART01G20320"/>
</dbReference>
<organism evidence="1">
    <name type="scientific">Oryza barthii</name>
    <dbReference type="NCBI Taxonomy" id="65489"/>
    <lineage>
        <taxon>Eukaryota</taxon>
        <taxon>Viridiplantae</taxon>
        <taxon>Streptophyta</taxon>
        <taxon>Embryophyta</taxon>
        <taxon>Tracheophyta</taxon>
        <taxon>Spermatophyta</taxon>
        <taxon>Magnoliopsida</taxon>
        <taxon>Liliopsida</taxon>
        <taxon>Poales</taxon>
        <taxon>Poaceae</taxon>
        <taxon>BOP clade</taxon>
        <taxon>Oryzoideae</taxon>
        <taxon>Oryzeae</taxon>
        <taxon>Oryzinae</taxon>
        <taxon>Oryza</taxon>
    </lineage>
</organism>
<proteinExistence type="predicted"/>
<dbReference type="HOGENOM" id="CLU_1557634_0_0_1"/>
<evidence type="ECO:0000313" key="2">
    <source>
        <dbReference type="Proteomes" id="UP000026960"/>
    </source>
</evidence>
<dbReference type="PaxDb" id="65489-OBART01G20320.1"/>